<feature type="transmembrane region" description="Helical" evidence="1">
    <location>
        <begin position="20"/>
        <end position="39"/>
    </location>
</feature>
<accession>A0A8S9HGJ9</accession>
<proteinExistence type="predicted"/>
<dbReference type="AlphaFoldDB" id="A0A8S9HGJ9"/>
<gene>
    <name evidence="2" type="ORF">F2Q68_00016927</name>
</gene>
<comment type="caution">
    <text evidence="2">The sequence shown here is derived from an EMBL/GenBank/DDBJ whole genome shotgun (WGS) entry which is preliminary data.</text>
</comment>
<protein>
    <recommendedName>
        <fullName evidence="4">Transmembrane protein</fullName>
    </recommendedName>
</protein>
<reference evidence="2" key="1">
    <citation type="submission" date="2019-12" db="EMBL/GenBank/DDBJ databases">
        <title>Genome sequencing and annotation of Brassica cretica.</title>
        <authorList>
            <person name="Studholme D.J."/>
            <person name="Sarris P.F."/>
        </authorList>
    </citation>
    <scope>NUCLEOTIDE SEQUENCE</scope>
    <source>
        <strain evidence="2">PFS-001/15</strain>
        <tissue evidence="2">Leaf</tissue>
    </source>
</reference>
<keyword evidence="1" id="KW-0812">Transmembrane</keyword>
<evidence type="ECO:0000313" key="3">
    <source>
        <dbReference type="Proteomes" id="UP000712281"/>
    </source>
</evidence>
<organism evidence="2 3">
    <name type="scientific">Brassica cretica</name>
    <name type="common">Mustard</name>
    <dbReference type="NCBI Taxonomy" id="69181"/>
    <lineage>
        <taxon>Eukaryota</taxon>
        <taxon>Viridiplantae</taxon>
        <taxon>Streptophyta</taxon>
        <taxon>Embryophyta</taxon>
        <taxon>Tracheophyta</taxon>
        <taxon>Spermatophyta</taxon>
        <taxon>Magnoliopsida</taxon>
        <taxon>eudicotyledons</taxon>
        <taxon>Gunneridae</taxon>
        <taxon>Pentapetalae</taxon>
        <taxon>rosids</taxon>
        <taxon>malvids</taxon>
        <taxon>Brassicales</taxon>
        <taxon>Brassicaceae</taxon>
        <taxon>Brassiceae</taxon>
        <taxon>Brassica</taxon>
    </lineage>
</organism>
<sequence length="95" mass="10982">MHGIDPRSVSLNISRRHLENMTTMSLLVSLWFFFFSFVMRNTRGMEDHQIQIKEADGQNMSMMGNLREGNNINDLRSRGLCVVPISMLANFNGRF</sequence>
<keyword evidence="1" id="KW-1133">Transmembrane helix</keyword>
<dbReference type="Proteomes" id="UP000712281">
    <property type="component" value="Unassembled WGS sequence"/>
</dbReference>
<dbReference type="EMBL" id="QGKW02001940">
    <property type="protein sequence ID" value="KAF2557133.1"/>
    <property type="molecule type" value="Genomic_DNA"/>
</dbReference>
<evidence type="ECO:0000256" key="1">
    <source>
        <dbReference type="SAM" id="Phobius"/>
    </source>
</evidence>
<evidence type="ECO:0000313" key="2">
    <source>
        <dbReference type="EMBL" id="KAF2557133.1"/>
    </source>
</evidence>
<evidence type="ECO:0008006" key="4">
    <source>
        <dbReference type="Google" id="ProtNLM"/>
    </source>
</evidence>
<keyword evidence="1" id="KW-0472">Membrane</keyword>
<name>A0A8S9HGJ9_BRACR</name>